<evidence type="ECO:0000256" key="3">
    <source>
        <dbReference type="ARBA" id="ARBA00023172"/>
    </source>
</evidence>
<reference evidence="9" key="1">
    <citation type="submission" date="2017-11" db="EMBL/GenBank/DDBJ databases">
        <title>Otitis media/interna in a cat caused by the recently described species Corynebacterium provencense.</title>
        <authorList>
            <person name="Kittl S."/>
            <person name="Brodard I."/>
            <person name="Rychener L."/>
            <person name="Jores J."/>
            <person name="Roosje P."/>
            <person name="Gobeli Brawand S."/>
        </authorList>
    </citation>
    <scope>NUCLEOTIDE SEQUENCE [LARGE SCALE GENOMIC DNA]</scope>
    <source>
        <strain evidence="9">17KM38</strain>
    </source>
</reference>
<proteinExistence type="inferred from homology"/>
<dbReference type="InterPro" id="IPR012340">
    <property type="entry name" value="NA-bd_OB-fold"/>
</dbReference>
<dbReference type="Pfam" id="PF02565">
    <property type="entry name" value="RecO_C"/>
    <property type="match status" value="1"/>
</dbReference>
<dbReference type="Pfam" id="PF11967">
    <property type="entry name" value="RecO_N"/>
    <property type="match status" value="1"/>
</dbReference>
<dbReference type="AlphaFoldDB" id="A0A2Z3YPA4"/>
<dbReference type="Gene3D" id="6.20.220.20">
    <property type="entry name" value="Recombination protein O, zinc-binding domain"/>
    <property type="match status" value="1"/>
</dbReference>
<dbReference type="InterPro" id="IPR022572">
    <property type="entry name" value="DNA_rep/recomb_RecO_N"/>
</dbReference>
<dbReference type="InterPro" id="IPR003717">
    <property type="entry name" value="RecO"/>
</dbReference>
<protein>
    <recommendedName>
        <fullName evidence="5">DNA repair protein RecO</fullName>
    </recommendedName>
    <alternativeName>
        <fullName evidence="5">Recombination protein O</fullName>
    </alternativeName>
</protein>
<dbReference type="GO" id="GO:0006302">
    <property type="term" value="P:double-strand break repair"/>
    <property type="evidence" value="ECO:0007669"/>
    <property type="project" value="TreeGrafter"/>
</dbReference>
<dbReference type="RefSeq" id="WP_066589217.1">
    <property type="nucleotide sequence ID" value="NZ_CABKVS010000002.1"/>
</dbReference>
<dbReference type="SUPFAM" id="SSF50249">
    <property type="entry name" value="Nucleic acid-binding proteins"/>
    <property type="match status" value="1"/>
</dbReference>
<dbReference type="Gene3D" id="2.40.50.140">
    <property type="entry name" value="Nucleic acid-binding proteins"/>
    <property type="match status" value="1"/>
</dbReference>
<dbReference type="EMBL" id="CP024988">
    <property type="protein sequence ID" value="AWT26532.1"/>
    <property type="molecule type" value="Genomic_DNA"/>
</dbReference>
<evidence type="ECO:0000313" key="8">
    <source>
        <dbReference type="EMBL" id="AWT26532.1"/>
    </source>
</evidence>
<keyword evidence="2 5" id="KW-0227">DNA damage</keyword>
<evidence type="ECO:0000256" key="4">
    <source>
        <dbReference type="ARBA" id="ARBA00023204"/>
    </source>
</evidence>
<dbReference type="SUPFAM" id="SSF57863">
    <property type="entry name" value="ArfGap/RecO-like zinc finger"/>
    <property type="match status" value="1"/>
</dbReference>
<comment type="function">
    <text evidence="1 5">Involved in DNA repair and RecF pathway recombination.</text>
</comment>
<evidence type="ECO:0000259" key="7">
    <source>
        <dbReference type="Pfam" id="PF11967"/>
    </source>
</evidence>
<dbReference type="Proteomes" id="UP000247696">
    <property type="component" value="Chromosome"/>
</dbReference>
<dbReference type="GO" id="GO:0043590">
    <property type="term" value="C:bacterial nucleoid"/>
    <property type="evidence" value="ECO:0007669"/>
    <property type="project" value="TreeGrafter"/>
</dbReference>
<comment type="similarity">
    <text evidence="5">Belongs to the RecO family.</text>
</comment>
<evidence type="ECO:0000256" key="2">
    <source>
        <dbReference type="ARBA" id="ARBA00022763"/>
    </source>
</evidence>
<sequence length="290" mass="30338">MPKTSRPSYRDEAFVVRTYDLGEADQIIVLLTRHHGIVRGVAKGVRRTRSRFGARLDRFCLVDVLIYPGRNRSKPDGGLAVLSDAAAVRTYAPAIVADVDKFYAGVAMLEITELVVRGDDSDAETVLELLDAALGDLAASTKPGTGPGTGRSTAPDATGTLPQTVSGSGTLTTLLPAVTQADRLVLEVLTATGWAPSLVDCAQCGAPGPHRAFHPGAGGAVCVRCRPPGAVEPDPAAVRVLWLLSHGRESAVAEIAASPDGGGILREAHSLLLAHTRYQTENGCRGYAAL</sequence>
<keyword evidence="4 5" id="KW-0234">DNA repair</keyword>
<evidence type="ECO:0000256" key="6">
    <source>
        <dbReference type="SAM" id="MobiDB-lite"/>
    </source>
</evidence>
<accession>A0A2Z3YPA4</accession>
<evidence type="ECO:0000313" key="9">
    <source>
        <dbReference type="Proteomes" id="UP000247696"/>
    </source>
</evidence>
<dbReference type="KEGG" id="cpre:Csp1_17530"/>
<keyword evidence="9" id="KW-1185">Reference proteome</keyword>
<dbReference type="GO" id="GO:0006310">
    <property type="term" value="P:DNA recombination"/>
    <property type="evidence" value="ECO:0007669"/>
    <property type="project" value="UniProtKB-UniRule"/>
</dbReference>
<evidence type="ECO:0000256" key="1">
    <source>
        <dbReference type="ARBA" id="ARBA00003065"/>
    </source>
</evidence>
<evidence type="ECO:0000256" key="5">
    <source>
        <dbReference type="HAMAP-Rule" id="MF_00201"/>
    </source>
</evidence>
<feature type="domain" description="DNA replication/recombination mediator RecO N-terminal" evidence="7">
    <location>
        <begin position="9"/>
        <end position="71"/>
    </location>
</feature>
<name>A0A2Z3YPA4_9CORY</name>
<dbReference type="PANTHER" id="PTHR33991">
    <property type="entry name" value="DNA REPAIR PROTEIN RECO"/>
    <property type="match status" value="1"/>
</dbReference>
<dbReference type="STRING" id="1737425.GCA_900049755_02680"/>
<gene>
    <name evidence="5 8" type="primary">recO</name>
    <name evidence="8" type="ORF">Csp1_17530</name>
</gene>
<dbReference type="InterPro" id="IPR037278">
    <property type="entry name" value="ARFGAP/RecO"/>
</dbReference>
<dbReference type="PANTHER" id="PTHR33991:SF1">
    <property type="entry name" value="DNA REPAIR PROTEIN RECO"/>
    <property type="match status" value="1"/>
</dbReference>
<feature type="region of interest" description="Disordered" evidence="6">
    <location>
        <begin position="140"/>
        <end position="165"/>
    </location>
</feature>
<keyword evidence="3 5" id="KW-0233">DNA recombination</keyword>
<dbReference type="OrthoDB" id="9812244at2"/>
<organism evidence="8 9">
    <name type="scientific">Corynebacterium provencense</name>
    <dbReference type="NCBI Taxonomy" id="1737425"/>
    <lineage>
        <taxon>Bacteria</taxon>
        <taxon>Bacillati</taxon>
        <taxon>Actinomycetota</taxon>
        <taxon>Actinomycetes</taxon>
        <taxon>Mycobacteriales</taxon>
        <taxon>Corynebacteriaceae</taxon>
        <taxon>Corynebacterium</taxon>
    </lineage>
</organism>
<dbReference type="HAMAP" id="MF_00201">
    <property type="entry name" value="RecO"/>
    <property type="match status" value="1"/>
</dbReference>